<dbReference type="SUPFAM" id="SSF160631">
    <property type="entry name" value="SMI1/KNR4-like"/>
    <property type="match status" value="1"/>
</dbReference>
<evidence type="ECO:0000313" key="2">
    <source>
        <dbReference type="EMBL" id="MCE5169707.1"/>
    </source>
</evidence>
<organism evidence="2 3">
    <name type="scientific">Paenibacillus profundus</name>
    <dbReference type="NCBI Taxonomy" id="1173085"/>
    <lineage>
        <taxon>Bacteria</taxon>
        <taxon>Bacillati</taxon>
        <taxon>Bacillota</taxon>
        <taxon>Bacilli</taxon>
        <taxon>Bacillales</taxon>
        <taxon>Paenibacillaceae</taxon>
        <taxon>Paenibacillus</taxon>
    </lineage>
</organism>
<feature type="domain" description="Knr4/Smi1-like" evidence="1">
    <location>
        <begin position="39"/>
        <end position="160"/>
    </location>
</feature>
<name>A0ABS8YF68_9BACL</name>
<gene>
    <name evidence="2" type="ORF">LQV63_10315</name>
</gene>
<dbReference type="Pfam" id="PF09346">
    <property type="entry name" value="SMI1_KNR4"/>
    <property type="match status" value="1"/>
</dbReference>
<evidence type="ECO:0000259" key="1">
    <source>
        <dbReference type="SMART" id="SM00860"/>
    </source>
</evidence>
<dbReference type="Proteomes" id="UP001199916">
    <property type="component" value="Unassembled WGS sequence"/>
</dbReference>
<protein>
    <submittedName>
        <fullName evidence="2">SMI1/KNR4 family protein</fullName>
    </submittedName>
</protein>
<comment type="caution">
    <text evidence="2">The sequence shown here is derived from an EMBL/GenBank/DDBJ whole genome shotgun (WGS) entry which is preliminary data.</text>
</comment>
<sequence>MSIGSICGSLKDRLCENSTLKVQHAGGELYMTYFSWRQPANKDKINTLQENSGWRLPRDFIEFLLVSDGASLFCNKMDESRVELYSVNEINEYYEDYAKGDGYLRTYPPEWVMIGEYSGYGEYFFIDSKKVKDGENRCMINVSVGNIISMEIDFTTWLDRLIVAQGERFWLWNESKYIDI</sequence>
<keyword evidence="3" id="KW-1185">Reference proteome</keyword>
<dbReference type="Gene3D" id="3.40.1580.10">
    <property type="entry name" value="SMI1/KNR4-like"/>
    <property type="match status" value="1"/>
</dbReference>
<dbReference type="SMART" id="SM00860">
    <property type="entry name" value="SMI1_KNR4"/>
    <property type="match status" value="1"/>
</dbReference>
<reference evidence="2 3" key="1">
    <citation type="submission" date="2021-11" db="EMBL/GenBank/DDBJ databases">
        <title>Draft genome sequence of Paenibacillus profundus YoMME, a new Gram-positive bacteria with exoelectrogenic properties.</title>
        <authorList>
            <person name="Hubenova Y."/>
            <person name="Hubenova E."/>
            <person name="Manasiev Y."/>
            <person name="Peykov S."/>
            <person name="Mitov M."/>
        </authorList>
    </citation>
    <scope>NUCLEOTIDE SEQUENCE [LARGE SCALE GENOMIC DNA]</scope>
    <source>
        <strain evidence="2 3">YoMME</strain>
    </source>
</reference>
<dbReference type="RefSeq" id="WP_233696622.1">
    <property type="nucleotide sequence ID" value="NZ_JAJNBZ010000006.1"/>
</dbReference>
<accession>A0ABS8YF68</accession>
<dbReference type="InterPro" id="IPR037883">
    <property type="entry name" value="Knr4/Smi1-like_sf"/>
</dbReference>
<evidence type="ECO:0000313" key="3">
    <source>
        <dbReference type="Proteomes" id="UP001199916"/>
    </source>
</evidence>
<proteinExistence type="predicted"/>
<dbReference type="InterPro" id="IPR018958">
    <property type="entry name" value="Knr4/Smi1-like_dom"/>
</dbReference>
<dbReference type="EMBL" id="JAJNBZ010000006">
    <property type="protein sequence ID" value="MCE5169707.1"/>
    <property type="molecule type" value="Genomic_DNA"/>
</dbReference>